<dbReference type="GO" id="GO:0016020">
    <property type="term" value="C:membrane"/>
    <property type="evidence" value="ECO:0007669"/>
    <property type="project" value="UniProtKB-SubCell"/>
</dbReference>
<feature type="transmembrane region" description="Helical" evidence="5">
    <location>
        <begin position="128"/>
        <end position="146"/>
    </location>
</feature>
<evidence type="ECO:0000313" key="7">
    <source>
        <dbReference type="Proteomes" id="UP000230423"/>
    </source>
</evidence>
<feature type="transmembrane region" description="Helical" evidence="5">
    <location>
        <begin position="102"/>
        <end position="121"/>
    </location>
</feature>
<comment type="subcellular location">
    <subcellularLocation>
        <location evidence="1">Membrane</location>
        <topology evidence="1">Multi-pass membrane protein</topology>
    </subcellularLocation>
</comment>
<evidence type="ECO:0000256" key="1">
    <source>
        <dbReference type="ARBA" id="ARBA00004141"/>
    </source>
</evidence>
<accession>A0A2G9U854</accession>
<feature type="transmembrane region" description="Helical" evidence="5">
    <location>
        <begin position="62"/>
        <end position="90"/>
    </location>
</feature>
<protein>
    <recommendedName>
        <fullName evidence="8">Membrane transporter protein</fullName>
    </recommendedName>
</protein>
<name>A0A2G9U854_TELCI</name>
<evidence type="ECO:0008006" key="8">
    <source>
        <dbReference type="Google" id="ProtNLM"/>
    </source>
</evidence>
<dbReference type="PANTHER" id="PTHR31154:SF4">
    <property type="entry name" value="MEMBRANE TRANSPORTER PROTEIN"/>
    <property type="match status" value="1"/>
</dbReference>
<feature type="transmembrane region" description="Helical" evidence="5">
    <location>
        <begin position="27"/>
        <end position="50"/>
    </location>
</feature>
<keyword evidence="3 5" id="KW-1133">Transmembrane helix</keyword>
<reference evidence="6 7" key="1">
    <citation type="submission" date="2015-09" db="EMBL/GenBank/DDBJ databases">
        <title>Draft genome of the parasitic nematode Teladorsagia circumcincta isolate WARC Sus (inbred).</title>
        <authorList>
            <person name="Mitreva M."/>
        </authorList>
    </citation>
    <scope>NUCLEOTIDE SEQUENCE [LARGE SCALE GENOMIC DNA]</scope>
    <source>
        <strain evidence="6 7">S</strain>
    </source>
</reference>
<gene>
    <name evidence="6" type="ORF">TELCIR_12622</name>
</gene>
<keyword evidence="4 5" id="KW-0472">Membrane</keyword>
<sequence length="216" mass="24665">MEAEAELHTLPENPTLEDLIFIKYRKFVAMLIPFVLMQTVWWMVAIRYNFFRWYPEYWHMPVTMILGSFVGGITSEGSGAVAFPVMTLALHISPSIARDFSLMIQSCGMTSALMCVLFMKVKIENRAVILGTLGAIPGFIIGVHFIDPLFTGSQKKMMFVAIWTSFAIALGILNSTKKRKTFKDIPEFCCWKAVVLFFTGFVGGQWNHRNYVKEYF</sequence>
<keyword evidence="2 5" id="KW-0812">Transmembrane</keyword>
<dbReference type="EMBL" id="KZ348811">
    <property type="protein sequence ID" value="PIO65690.1"/>
    <property type="molecule type" value="Genomic_DNA"/>
</dbReference>
<dbReference type="AlphaFoldDB" id="A0A2G9U854"/>
<feature type="transmembrane region" description="Helical" evidence="5">
    <location>
        <begin position="188"/>
        <end position="206"/>
    </location>
</feature>
<dbReference type="Proteomes" id="UP000230423">
    <property type="component" value="Unassembled WGS sequence"/>
</dbReference>
<evidence type="ECO:0000256" key="5">
    <source>
        <dbReference type="SAM" id="Phobius"/>
    </source>
</evidence>
<evidence type="ECO:0000313" key="6">
    <source>
        <dbReference type="EMBL" id="PIO65690.1"/>
    </source>
</evidence>
<dbReference type="InterPro" id="IPR002781">
    <property type="entry name" value="TM_pro_TauE-like"/>
</dbReference>
<evidence type="ECO:0000256" key="2">
    <source>
        <dbReference type="ARBA" id="ARBA00022692"/>
    </source>
</evidence>
<keyword evidence="7" id="KW-1185">Reference proteome</keyword>
<dbReference type="OrthoDB" id="5979356at2759"/>
<proteinExistence type="predicted"/>
<organism evidence="6 7">
    <name type="scientific">Teladorsagia circumcincta</name>
    <name type="common">Brown stomach worm</name>
    <name type="synonym">Ostertagia circumcincta</name>
    <dbReference type="NCBI Taxonomy" id="45464"/>
    <lineage>
        <taxon>Eukaryota</taxon>
        <taxon>Metazoa</taxon>
        <taxon>Ecdysozoa</taxon>
        <taxon>Nematoda</taxon>
        <taxon>Chromadorea</taxon>
        <taxon>Rhabditida</taxon>
        <taxon>Rhabditina</taxon>
        <taxon>Rhabditomorpha</taxon>
        <taxon>Strongyloidea</taxon>
        <taxon>Trichostrongylidae</taxon>
        <taxon>Teladorsagia</taxon>
    </lineage>
</organism>
<dbReference type="PANTHER" id="PTHR31154">
    <property type="entry name" value="MEMBRANE TRANSPORTER PROTEIN"/>
    <property type="match status" value="1"/>
</dbReference>
<evidence type="ECO:0000256" key="4">
    <source>
        <dbReference type="ARBA" id="ARBA00023136"/>
    </source>
</evidence>
<dbReference type="Pfam" id="PF01925">
    <property type="entry name" value="TauE"/>
    <property type="match status" value="1"/>
</dbReference>
<evidence type="ECO:0000256" key="3">
    <source>
        <dbReference type="ARBA" id="ARBA00022989"/>
    </source>
</evidence>
<feature type="transmembrane region" description="Helical" evidence="5">
    <location>
        <begin position="158"/>
        <end position="176"/>
    </location>
</feature>